<evidence type="ECO:0000313" key="3">
    <source>
        <dbReference type="Proteomes" id="UP001597294"/>
    </source>
</evidence>
<name>A0ABW5BJL5_9PROT</name>
<proteinExistence type="predicted"/>
<dbReference type="Proteomes" id="UP001597294">
    <property type="component" value="Unassembled WGS sequence"/>
</dbReference>
<gene>
    <name evidence="2" type="ORF">ACFSKO_09085</name>
</gene>
<evidence type="ECO:0000256" key="1">
    <source>
        <dbReference type="SAM" id="MobiDB-lite"/>
    </source>
</evidence>
<organism evidence="2 3">
    <name type="scientific">Kiloniella antarctica</name>
    <dbReference type="NCBI Taxonomy" id="1550907"/>
    <lineage>
        <taxon>Bacteria</taxon>
        <taxon>Pseudomonadati</taxon>
        <taxon>Pseudomonadota</taxon>
        <taxon>Alphaproteobacteria</taxon>
        <taxon>Rhodospirillales</taxon>
        <taxon>Kiloniellaceae</taxon>
        <taxon>Kiloniella</taxon>
    </lineage>
</organism>
<dbReference type="Pfam" id="PF07310">
    <property type="entry name" value="PAS_5"/>
    <property type="match status" value="1"/>
</dbReference>
<dbReference type="InterPro" id="IPR009922">
    <property type="entry name" value="DUF1457"/>
</dbReference>
<accession>A0ABW5BJL5</accession>
<feature type="region of interest" description="Disordered" evidence="1">
    <location>
        <begin position="22"/>
        <end position="42"/>
    </location>
</feature>
<sequence>MLEVTFRTTAVERAYKYWLSKRPPEKGTPGNGSTDECQSSGGGAGLLPSRALIDPIEMRAFLPNVLLLDVQREPLDFRFRVVGTSVTPLLNRDYTSEWMSNIDNLKAPGKVWTNCSSAVEFGEPVYACTPYTGPKRGILDVEDLILPLAADGRTVDMLMIILAGTKKEVTPKV</sequence>
<dbReference type="EMBL" id="JBHUII010000004">
    <property type="protein sequence ID" value="MFD2205764.1"/>
    <property type="molecule type" value="Genomic_DNA"/>
</dbReference>
<evidence type="ECO:0000313" key="2">
    <source>
        <dbReference type="EMBL" id="MFD2205764.1"/>
    </source>
</evidence>
<protein>
    <submittedName>
        <fullName evidence="2">PAS domain-containing protein</fullName>
    </submittedName>
</protein>
<comment type="caution">
    <text evidence="2">The sequence shown here is derived from an EMBL/GenBank/DDBJ whole genome shotgun (WGS) entry which is preliminary data.</text>
</comment>
<reference evidence="3" key="1">
    <citation type="journal article" date="2019" name="Int. J. Syst. Evol. Microbiol.">
        <title>The Global Catalogue of Microorganisms (GCM) 10K type strain sequencing project: providing services to taxonomists for standard genome sequencing and annotation.</title>
        <authorList>
            <consortium name="The Broad Institute Genomics Platform"/>
            <consortium name="The Broad Institute Genome Sequencing Center for Infectious Disease"/>
            <person name="Wu L."/>
            <person name="Ma J."/>
        </authorList>
    </citation>
    <scope>NUCLEOTIDE SEQUENCE [LARGE SCALE GENOMIC DNA]</scope>
    <source>
        <strain evidence="3">CGMCC 4.7192</strain>
    </source>
</reference>
<keyword evidence="3" id="KW-1185">Reference proteome</keyword>
<dbReference type="RefSeq" id="WP_380250689.1">
    <property type="nucleotide sequence ID" value="NZ_JBHUII010000004.1"/>
</dbReference>